<proteinExistence type="predicted"/>
<gene>
    <name evidence="1" type="ORF">BQ4739_LOCUS8153</name>
</gene>
<evidence type="ECO:0000313" key="1">
    <source>
        <dbReference type="EMBL" id="SZX67798.1"/>
    </source>
</evidence>
<evidence type="ECO:0000313" key="2">
    <source>
        <dbReference type="Proteomes" id="UP000256970"/>
    </source>
</evidence>
<keyword evidence="2" id="KW-1185">Reference proteome</keyword>
<dbReference type="Proteomes" id="UP000256970">
    <property type="component" value="Unassembled WGS sequence"/>
</dbReference>
<reference evidence="1 2" key="1">
    <citation type="submission" date="2016-10" db="EMBL/GenBank/DDBJ databases">
        <authorList>
            <person name="Cai Z."/>
        </authorList>
    </citation>
    <scope>NUCLEOTIDE SEQUENCE [LARGE SCALE GENOMIC DNA]</scope>
</reference>
<accession>A0A383VQJ4</accession>
<sequence>MLATPRRLTKLFSLCAAGLPSQQADSETVWDLSNILIDGQPVQRATVVAWLNSCYQIVYTADYESQEAADNPARTFEGLYRLLAFADAVDSTDGVLQRMMADVSGCSCTHSWESSSWCFAQARATT</sequence>
<organism evidence="1 2">
    <name type="scientific">Tetradesmus obliquus</name>
    <name type="common">Green alga</name>
    <name type="synonym">Acutodesmus obliquus</name>
    <dbReference type="NCBI Taxonomy" id="3088"/>
    <lineage>
        <taxon>Eukaryota</taxon>
        <taxon>Viridiplantae</taxon>
        <taxon>Chlorophyta</taxon>
        <taxon>core chlorophytes</taxon>
        <taxon>Chlorophyceae</taxon>
        <taxon>CS clade</taxon>
        <taxon>Sphaeropleales</taxon>
        <taxon>Scenedesmaceae</taxon>
        <taxon>Tetradesmus</taxon>
    </lineage>
</organism>
<protein>
    <submittedName>
        <fullName evidence="1">Uncharacterized protein</fullName>
    </submittedName>
</protein>
<dbReference type="AlphaFoldDB" id="A0A383VQJ4"/>
<name>A0A383VQJ4_TETOB</name>
<dbReference type="EMBL" id="FNXT01000813">
    <property type="protein sequence ID" value="SZX67798.1"/>
    <property type="molecule type" value="Genomic_DNA"/>
</dbReference>